<dbReference type="Gene3D" id="3.90.79.10">
    <property type="entry name" value="Nucleoside Triphosphate Pyrophosphohydrolase"/>
    <property type="match status" value="1"/>
</dbReference>
<evidence type="ECO:0000256" key="2">
    <source>
        <dbReference type="ARBA" id="ARBA00022801"/>
    </source>
</evidence>
<dbReference type="PANTHER" id="PTHR43046:SF14">
    <property type="entry name" value="MUTT_NUDIX FAMILY PROTEIN"/>
    <property type="match status" value="1"/>
</dbReference>
<dbReference type="eggNOG" id="COG1051">
    <property type="taxonomic scope" value="Bacteria"/>
</dbReference>
<dbReference type="STRING" id="235985.SAMN05414137_15612"/>
<dbReference type="InterPro" id="IPR015797">
    <property type="entry name" value="NUDIX_hydrolase-like_dom_sf"/>
</dbReference>
<accession>A0A1H8B545</accession>
<dbReference type="GO" id="GO:0016787">
    <property type="term" value="F:hydrolase activity"/>
    <property type="evidence" value="ECO:0007669"/>
    <property type="project" value="UniProtKB-KW"/>
</dbReference>
<protein>
    <submittedName>
        <fullName evidence="4">NUDIX domain-containing protein</fullName>
    </submittedName>
</protein>
<dbReference type="SUPFAM" id="SSF55811">
    <property type="entry name" value="Nudix"/>
    <property type="match status" value="1"/>
</dbReference>
<evidence type="ECO:0000259" key="3">
    <source>
        <dbReference type="PROSITE" id="PS51462"/>
    </source>
</evidence>
<sequence>MSTETPAIPVRTCVAIVNRGEVCLIRRSRADGDQYSVPGGLLDTDEEVPAALARELKEELDLDVTTLGVAPVLCWEQHQATTRAGGLFQRRHLIHVLQAPDHVRDLISATEQDAEDDTQVVWLPTSQAAALHLYPDIGTALAGFNGVPIDVAELPPMHDGTYAWR</sequence>
<dbReference type="AlphaFoldDB" id="A0A1H8B545"/>
<dbReference type="PROSITE" id="PS00893">
    <property type="entry name" value="NUDIX_BOX"/>
    <property type="match status" value="1"/>
</dbReference>
<dbReference type="EMBL" id="FOAZ01000056">
    <property type="protein sequence ID" value="SEM77264.1"/>
    <property type="molecule type" value="Genomic_DNA"/>
</dbReference>
<evidence type="ECO:0000313" key="5">
    <source>
        <dbReference type="Proteomes" id="UP000183015"/>
    </source>
</evidence>
<dbReference type="PROSITE" id="PS51462">
    <property type="entry name" value="NUDIX"/>
    <property type="match status" value="1"/>
</dbReference>
<proteinExistence type="predicted"/>
<name>A0A1H8B545_STRJI</name>
<dbReference type="Proteomes" id="UP000183015">
    <property type="component" value="Unassembled WGS sequence"/>
</dbReference>
<organism evidence="4 5">
    <name type="scientific">Streptacidiphilus jiangxiensis</name>
    <dbReference type="NCBI Taxonomy" id="235985"/>
    <lineage>
        <taxon>Bacteria</taxon>
        <taxon>Bacillati</taxon>
        <taxon>Actinomycetota</taxon>
        <taxon>Actinomycetes</taxon>
        <taxon>Kitasatosporales</taxon>
        <taxon>Streptomycetaceae</taxon>
        <taxon>Streptacidiphilus</taxon>
    </lineage>
</organism>
<dbReference type="Pfam" id="PF00293">
    <property type="entry name" value="NUDIX"/>
    <property type="match status" value="1"/>
</dbReference>
<dbReference type="PANTHER" id="PTHR43046">
    <property type="entry name" value="GDP-MANNOSE MANNOSYL HYDROLASE"/>
    <property type="match status" value="1"/>
</dbReference>
<dbReference type="InterPro" id="IPR000086">
    <property type="entry name" value="NUDIX_hydrolase_dom"/>
</dbReference>
<gene>
    <name evidence="4" type="ORF">SAMN05414137_15612</name>
</gene>
<feature type="domain" description="Nudix hydrolase" evidence="3">
    <location>
        <begin position="6"/>
        <end position="145"/>
    </location>
</feature>
<keyword evidence="5" id="KW-1185">Reference proteome</keyword>
<comment type="cofactor">
    <cofactor evidence="1">
        <name>Mg(2+)</name>
        <dbReference type="ChEBI" id="CHEBI:18420"/>
    </cofactor>
</comment>
<evidence type="ECO:0000313" key="4">
    <source>
        <dbReference type="EMBL" id="SEM77264.1"/>
    </source>
</evidence>
<evidence type="ECO:0000256" key="1">
    <source>
        <dbReference type="ARBA" id="ARBA00001946"/>
    </source>
</evidence>
<keyword evidence="2" id="KW-0378">Hydrolase</keyword>
<dbReference type="InterPro" id="IPR020084">
    <property type="entry name" value="NUDIX_hydrolase_CS"/>
</dbReference>
<dbReference type="RefSeq" id="WP_052438822.1">
    <property type="nucleotide sequence ID" value="NZ_BBPN01000016.1"/>
</dbReference>
<reference evidence="5" key="1">
    <citation type="submission" date="2016-10" db="EMBL/GenBank/DDBJ databases">
        <authorList>
            <person name="Varghese N."/>
        </authorList>
    </citation>
    <scope>NUCLEOTIDE SEQUENCE [LARGE SCALE GENOMIC DNA]</scope>
    <source>
        <strain evidence="5">DSM 45096 / BCRC 16803 / CGMCC 4.1857 / CIP 109030 / JCM 12277 / KCTC 19219 / NBRC 100920 / 33214</strain>
    </source>
</reference>